<dbReference type="Proteomes" id="UP000829398">
    <property type="component" value="Chromosome 2"/>
</dbReference>
<gene>
    <name evidence="1" type="ORF">KPL71_003166</name>
</gene>
<reference evidence="2" key="1">
    <citation type="journal article" date="2023" name="Hortic. Res.">
        <title>A chromosome-level phased genome enabling allele-level studies in sweet orange: a case study on citrus Huanglongbing tolerance.</title>
        <authorList>
            <person name="Wu B."/>
            <person name="Yu Q."/>
            <person name="Deng Z."/>
            <person name="Duan Y."/>
            <person name="Luo F."/>
            <person name="Gmitter F. Jr."/>
        </authorList>
    </citation>
    <scope>NUCLEOTIDE SEQUENCE [LARGE SCALE GENOMIC DNA]</scope>
    <source>
        <strain evidence="2">cv. Valencia</strain>
    </source>
</reference>
<dbReference type="EMBL" id="CM039171">
    <property type="protein sequence ID" value="KAH9789757.1"/>
    <property type="molecule type" value="Genomic_DNA"/>
</dbReference>
<comment type="caution">
    <text evidence="1">The sequence shown here is derived from an EMBL/GenBank/DDBJ whole genome shotgun (WGS) entry which is preliminary data.</text>
</comment>
<accession>A0ACB8MVZ0</accession>
<organism evidence="1 2">
    <name type="scientific">Citrus sinensis</name>
    <name type="common">Sweet orange</name>
    <name type="synonym">Citrus aurantium var. sinensis</name>
    <dbReference type="NCBI Taxonomy" id="2711"/>
    <lineage>
        <taxon>Eukaryota</taxon>
        <taxon>Viridiplantae</taxon>
        <taxon>Streptophyta</taxon>
        <taxon>Embryophyta</taxon>
        <taxon>Tracheophyta</taxon>
        <taxon>Spermatophyta</taxon>
        <taxon>Magnoliopsida</taxon>
        <taxon>eudicotyledons</taxon>
        <taxon>Gunneridae</taxon>
        <taxon>Pentapetalae</taxon>
        <taxon>rosids</taxon>
        <taxon>malvids</taxon>
        <taxon>Sapindales</taxon>
        <taxon>Rutaceae</taxon>
        <taxon>Aurantioideae</taxon>
        <taxon>Citrus</taxon>
    </lineage>
</organism>
<name>A0ACB8MVZ0_CITSI</name>
<protein>
    <submittedName>
        <fullName evidence="1">Uncharacterized protein</fullName>
    </submittedName>
</protein>
<keyword evidence="2" id="KW-1185">Reference proteome</keyword>
<evidence type="ECO:0000313" key="1">
    <source>
        <dbReference type="EMBL" id="KAH9789757.1"/>
    </source>
</evidence>
<sequence length="124" mass="13917">MSTLNDVLNALNNPNVNMIGVYGMAGVGKTKLVKEAPRLVSQISDIKKIQGQISDKMGLKFYEESESRRARRLCERLKKEKKILVILDNIWASLDFEKVGIPFGDNHKGCKVLMTARNPDVLSK</sequence>
<proteinExistence type="predicted"/>
<evidence type="ECO:0000313" key="2">
    <source>
        <dbReference type="Proteomes" id="UP000829398"/>
    </source>
</evidence>